<evidence type="ECO:0000313" key="2">
    <source>
        <dbReference type="EMBL" id="MBD2842828.1"/>
    </source>
</evidence>
<dbReference type="RefSeq" id="WP_190788259.1">
    <property type="nucleotide sequence ID" value="NZ_JACXLC010000001.1"/>
</dbReference>
<dbReference type="Proteomes" id="UP000635384">
    <property type="component" value="Unassembled WGS sequence"/>
</dbReference>
<keyword evidence="3" id="KW-1185">Reference proteome</keyword>
<protein>
    <submittedName>
        <fullName evidence="2">Uncharacterized protein</fullName>
    </submittedName>
</protein>
<name>A0ABR8KPZ8_9SPHN</name>
<evidence type="ECO:0000313" key="3">
    <source>
        <dbReference type="Proteomes" id="UP000635384"/>
    </source>
</evidence>
<feature type="region of interest" description="Disordered" evidence="1">
    <location>
        <begin position="1"/>
        <end position="34"/>
    </location>
</feature>
<feature type="compositionally biased region" description="Basic and acidic residues" evidence="1">
    <location>
        <begin position="9"/>
        <end position="23"/>
    </location>
</feature>
<organism evidence="2 3">
    <name type="scientific">Erythrobacter rubeus</name>
    <dbReference type="NCBI Taxonomy" id="2760803"/>
    <lineage>
        <taxon>Bacteria</taxon>
        <taxon>Pseudomonadati</taxon>
        <taxon>Pseudomonadota</taxon>
        <taxon>Alphaproteobacteria</taxon>
        <taxon>Sphingomonadales</taxon>
        <taxon>Erythrobacteraceae</taxon>
        <taxon>Erythrobacter/Porphyrobacter group</taxon>
        <taxon>Erythrobacter</taxon>
    </lineage>
</organism>
<dbReference type="EMBL" id="JACXLC010000001">
    <property type="protein sequence ID" value="MBD2842828.1"/>
    <property type="molecule type" value="Genomic_DNA"/>
</dbReference>
<accession>A0ABR8KPZ8</accession>
<gene>
    <name evidence="2" type="ORF">IB285_11245</name>
</gene>
<comment type="caution">
    <text evidence="2">The sequence shown here is derived from an EMBL/GenBank/DDBJ whole genome shotgun (WGS) entry which is preliminary data.</text>
</comment>
<proteinExistence type="predicted"/>
<sequence>MTSAPIRSSKPDKWSNPRPHTDAATRQMKYGRIRPMEEPGLLERWFGLR</sequence>
<evidence type="ECO:0000256" key="1">
    <source>
        <dbReference type="SAM" id="MobiDB-lite"/>
    </source>
</evidence>
<reference evidence="2 3" key="1">
    <citation type="submission" date="2020-09" db="EMBL/GenBank/DDBJ databases">
        <authorList>
            <person name="Yoon J.-W."/>
        </authorList>
    </citation>
    <scope>NUCLEOTIDE SEQUENCE [LARGE SCALE GENOMIC DNA]</scope>
    <source>
        <strain evidence="2 3">KMU-140</strain>
    </source>
</reference>